<protein>
    <submittedName>
        <fullName evidence="1">Uncharacterized protein</fullName>
    </submittedName>
</protein>
<sequence>MTDHPSTFKADGTHRPGVQWDDRAELHHADDGQGIFDGGKGLRGGTLAEMVGQFMAYPAEDRDKYVIQKAGDHMLTRAEIESLAARDDFPGA</sequence>
<proteinExistence type="predicted"/>
<gene>
    <name evidence="1" type="ORF">GRI69_00060</name>
</gene>
<name>A0A844XN14_9SPHN</name>
<comment type="caution">
    <text evidence="1">The sequence shown here is derived from an EMBL/GenBank/DDBJ whole genome shotgun (WGS) entry which is preliminary data.</text>
</comment>
<evidence type="ECO:0000313" key="2">
    <source>
        <dbReference type="Proteomes" id="UP000448199"/>
    </source>
</evidence>
<dbReference type="Proteomes" id="UP000448199">
    <property type="component" value="Unassembled WGS sequence"/>
</dbReference>
<keyword evidence="2" id="KW-1185">Reference proteome</keyword>
<accession>A0A844XN14</accession>
<reference evidence="1 2" key="1">
    <citation type="submission" date="2019-12" db="EMBL/GenBank/DDBJ databases">
        <title>Genomic-based taxomic classification of the family Erythrobacteraceae.</title>
        <authorList>
            <person name="Xu L."/>
        </authorList>
    </citation>
    <scope>NUCLEOTIDE SEQUENCE [LARGE SCALE GENOMIC DNA]</scope>
    <source>
        <strain evidence="1 2">DSM 17792</strain>
    </source>
</reference>
<dbReference type="AlphaFoldDB" id="A0A844XN14"/>
<organism evidence="1 2">
    <name type="scientific">Qipengyuania vulgaris</name>
    <dbReference type="NCBI Taxonomy" id="291985"/>
    <lineage>
        <taxon>Bacteria</taxon>
        <taxon>Pseudomonadati</taxon>
        <taxon>Pseudomonadota</taxon>
        <taxon>Alphaproteobacteria</taxon>
        <taxon>Sphingomonadales</taxon>
        <taxon>Erythrobacteraceae</taxon>
        <taxon>Qipengyuania</taxon>
    </lineage>
</organism>
<dbReference type="OrthoDB" id="7391698at2"/>
<evidence type="ECO:0000313" key="1">
    <source>
        <dbReference type="EMBL" id="MXO46657.1"/>
    </source>
</evidence>
<dbReference type="EMBL" id="WTYC01000001">
    <property type="protein sequence ID" value="MXO46657.1"/>
    <property type="molecule type" value="Genomic_DNA"/>
</dbReference>
<dbReference type="RefSeq" id="WP_160726301.1">
    <property type="nucleotide sequence ID" value="NZ_WTYC01000001.1"/>
</dbReference>